<keyword evidence="1" id="KW-0119">Carbohydrate metabolism</keyword>
<dbReference type="PANTHER" id="PTHR12110:SF41">
    <property type="entry name" value="INOSOSE DEHYDRATASE"/>
    <property type="match status" value="1"/>
</dbReference>
<accession>A0A1H3U499</accession>
<dbReference type="Proteomes" id="UP000198891">
    <property type="component" value="Unassembled WGS sequence"/>
</dbReference>
<organism evidence="3 4">
    <name type="scientific">Herbiconiux ginsengi</name>
    <dbReference type="NCBI Taxonomy" id="381665"/>
    <lineage>
        <taxon>Bacteria</taxon>
        <taxon>Bacillati</taxon>
        <taxon>Actinomycetota</taxon>
        <taxon>Actinomycetes</taxon>
        <taxon>Micrococcales</taxon>
        <taxon>Microbacteriaceae</taxon>
        <taxon>Herbiconiux</taxon>
    </lineage>
</organism>
<evidence type="ECO:0000313" key="3">
    <source>
        <dbReference type="EMBL" id="SDZ56695.1"/>
    </source>
</evidence>
<dbReference type="PANTHER" id="PTHR12110">
    <property type="entry name" value="HYDROXYPYRUVATE ISOMERASE"/>
    <property type="match status" value="1"/>
</dbReference>
<keyword evidence="4" id="KW-1185">Reference proteome</keyword>
<sequence>MQRRIPDIAAAMLPFGDTVRGVAVQDADPALWLETLREVADEGFDAIDLTDSWLKPGDLSEARLTDLSDALVQANLRPVAISSIRHSVIDPDTGAENLSYTHRTIDAAATLGIDLVSIGFHRPLLPRQRRNLWFWTVDGPHDRDDVETRSQATVALRDLCKHAASVGVQVSLEMYEDTLLGSPASAVRVLTDAGMDNLGLNPDLGNLFRLHRPIDPFLESLAVCLPYTNYWHVKSYYRDEDPATGAVTTFPAPMESGSMDYRSAFRMAVDAGYSGAFCVEHYGGDGLSVAARNRDYIRHIHQTLPLKKEQR</sequence>
<dbReference type="RefSeq" id="WP_245741748.1">
    <property type="nucleotide sequence ID" value="NZ_FNPZ01000010.1"/>
</dbReference>
<dbReference type="Gene3D" id="3.20.20.150">
    <property type="entry name" value="Divalent-metal-dependent TIM barrel enzymes"/>
    <property type="match status" value="1"/>
</dbReference>
<protein>
    <submittedName>
        <fullName evidence="3">Sugar phosphate isomerase/epimerase</fullName>
    </submittedName>
</protein>
<reference evidence="3 4" key="1">
    <citation type="submission" date="2016-10" db="EMBL/GenBank/DDBJ databases">
        <authorList>
            <person name="de Groot N.N."/>
        </authorList>
    </citation>
    <scope>NUCLEOTIDE SEQUENCE [LARGE SCALE GENOMIC DNA]</scope>
    <source>
        <strain evidence="3 4">CGMCC 4.3491</strain>
    </source>
</reference>
<dbReference type="InterPro" id="IPR050312">
    <property type="entry name" value="IolE/XylAMocC-like"/>
</dbReference>
<dbReference type="EMBL" id="FNPZ01000010">
    <property type="protein sequence ID" value="SDZ56695.1"/>
    <property type="molecule type" value="Genomic_DNA"/>
</dbReference>
<feature type="domain" description="Xylose isomerase-like TIM barrel" evidence="2">
    <location>
        <begin position="36"/>
        <end position="285"/>
    </location>
</feature>
<name>A0A1H3U499_9MICO</name>
<evidence type="ECO:0000259" key="2">
    <source>
        <dbReference type="Pfam" id="PF01261"/>
    </source>
</evidence>
<dbReference type="InterPro" id="IPR036237">
    <property type="entry name" value="Xyl_isomerase-like_sf"/>
</dbReference>
<evidence type="ECO:0000313" key="4">
    <source>
        <dbReference type="Proteomes" id="UP000198891"/>
    </source>
</evidence>
<proteinExistence type="predicted"/>
<dbReference type="Pfam" id="PF01261">
    <property type="entry name" value="AP_endonuc_2"/>
    <property type="match status" value="1"/>
</dbReference>
<dbReference type="GO" id="GO:0016853">
    <property type="term" value="F:isomerase activity"/>
    <property type="evidence" value="ECO:0007669"/>
    <property type="project" value="UniProtKB-KW"/>
</dbReference>
<keyword evidence="3" id="KW-0413">Isomerase</keyword>
<dbReference type="InterPro" id="IPR013022">
    <property type="entry name" value="Xyl_isomerase-like_TIM-brl"/>
</dbReference>
<dbReference type="STRING" id="381665.SAMN05216554_0071"/>
<gene>
    <name evidence="3" type="ORF">SAMN05216554_0071</name>
</gene>
<evidence type="ECO:0000256" key="1">
    <source>
        <dbReference type="ARBA" id="ARBA00023277"/>
    </source>
</evidence>
<dbReference type="AlphaFoldDB" id="A0A1H3U499"/>
<dbReference type="SUPFAM" id="SSF51658">
    <property type="entry name" value="Xylose isomerase-like"/>
    <property type="match status" value="1"/>
</dbReference>